<comment type="subcellular location">
    <subcellularLocation>
        <location evidence="1">Membrane</location>
        <topology evidence="1">Multi-pass membrane protein</topology>
    </subcellularLocation>
</comment>
<keyword evidence="8" id="KW-1185">Reference proteome</keyword>
<evidence type="ECO:0000256" key="2">
    <source>
        <dbReference type="ARBA" id="ARBA00005787"/>
    </source>
</evidence>
<dbReference type="GO" id="GO:0007605">
    <property type="term" value="P:sensory perception of sound"/>
    <property type="evidence" value="ECO:0007669"/>
    <property type="project" value="UniProtKB-ARBA"/>
</dbReference>
<dbReference type="InterPro" id="IPR026748">
    <property type="entry name" value="Clarin"/>
</dbReference>
<keyword evidence="3 6" id="KW-0812">Transmembrane</keyword>
<name>A0AAV8ZJ85_9CUCU</name>
<dbReference type="GO" id="GO:0016020">
    <property type="term" value="C:membrane"/>
    <property type="evidence" value="ECO:0007669"/>
    <property type="project" value="UniProtKB-SubCell"/>
</dbReference>
<evidence type="ECO:0000256" key="4">
    <source>
        <dbReference type="ARBA" id="ARBA00022989"/>
    </source>
</evidence>
<dbReference type="EMBL" id="JANEYF010001287">
    <property type="protein sequence ID" value="KAJ8964942.1"/>
    <property type="molecule type" value="Genomic_DNA"/>
</dbReference>
<sequence>TCLMKENVCALLCGKNDDERYTLLKQLYNNDPSADQDNSNCPSVQRAFTYSYRPIATLSSDESIENDLRTPLLVFARSSVIKKFINAGVWISTIVFLIFSIIFGVVATALSLWNTVSNPVQVYFSIFGLYIYNAAALCCLILSMTLWGIMHIVITFHDVGIFNTLTGQMTSDKTASLGYSYW</sequence>
<reference evidence="7" key="1">
    <citation type="journal article" date="2023" name="Insect Mol. Biol.">
        <title>Genome sequencing provides insights into the evolution of gene families encoding plant cell wall-degrading enzymes in longhorned beetles.</title>
        <authorList>
            <person name="Shin N.R."/>
            <person name="Okamura Y."/>
            <person name="Kirsch R."/>
            <person name="Pauchet Y."/>
        </authorList>
    </citation>
    <scope>NUCLEOTIDE SEQUENCE</scope>
    <source>
        <strain evidence="7">RBIC_L_NR</strain>
    </source>
</reference>
<proteinExistence type="inferred from homology"/>
<gene>
    <name evidence="7" type="ORF">NQ314_004497</name>
</gene>
<dbReference type="Proteomes" id="UP001162156">
    <property type="component" value="Unassembled WGS sequence"/>
</dbReference>
<feature type="transmembrane region" description="Helical" evidence="6">
    <location>
        <begin position="122"/>
        <end position="147"/>
    </location>
</feature>
<evidence type="ECO:0000256" key="3">
    <source>
        <dbReference type="ARBA" id="ARBA00022692"/>
    </source>
</evidence>
<feature type="transmembrane region" description="Helical" evidence="6">
    <location>
        <begin position="87"/>
        <end position="110"/>
    </location>
</feature>
<dbReference type="PANTHER" id="PTHR31548">
    <property type="entry name" value="CLARIN"/>
    <property type="match status" value="1"/>
</dbReference>
<feature type="non-terminal residue" evidence="7">
    <location>
        <position position="1"/>
    </location>
</feature>
<keyword evidence="4 6" id="KW-1133">Transmembrane helix</keyword>
<evidence type="ECO:0000313" key="8">
    <source>
        <dbReference type="Proteomes" id="UP001162156"/>
    </source>
</evidence>
<evidence type="ECO:0000313" key="7">
    <source>
        <dbReference type="EMBL" id="KAJ8964942.1"/>
    </source>
</evidence>
<evidence type="ECO:0000256" key="6">
    <source>
        <dbReference type="SAM" id="Phobius"/>
    </source>
</evidence>
<keyword evidence="5 6" id="KW-0472">Membrane</keyword>
<organism evidence="7 8">
    <name type="scientific">Rhamnusium bicolor</name>
    <dbReference type="NCBI Taxonomy" id="1586634"/>
    <lineage>
        <taxon>Eukaryota</taxon>
        <taxon>Metazoa</taxon>
        <taxon>Ecdysozoa</taxon>
        <taxon>Arthropoda</taxon>
        <taxon>Hexapoda</taxon>
        <taxon>Insecta</taxon>
        <taxon>Pterygota</taxon>
        <taxon>Neoptera</taxon>
        <taxon>Endopterygota</taxon>
        <taxon>Coleoptera</taxon>
        <taxon>Polyphaga</taxon>
        <taxon>Cucujiformia</taxon>
        <taxon>Chrysomeloidea</taxon>
        <taxon>Cerambycidae</taxon>
        <taxon>Lepturinae</taxon>
        <taxon>Rhagiini</taxon>
        <taxon>Rhamnusium</taxon>
    </lineage>
</organism>
<dbReference type="AlphaFoldDB" id="A0AAV8ZJ85"/>
<accession>A0AAV8ZJ85</accession>
<evidence type="ECO:0000256" key="1">
    <source>
        <dbReference type="ARBA" id="ARBA00004141"/>
    </source>
</evidence>
<protein>
    <submittedName>
        <fullName evidence="7">Uncharacterized protein</fullName>
    </submittedName>
</protein>
<comment type="similarity">
    <text evidence="2">Belongs to the clarin family.</text>
</comment>
<evidence type="ECO:0000256" key="5">
    <source>
        <dbReference type="ARBA" id="ARBA00023136"/>
    </source>
</evidence>
<comment type="caution">
    <text evidence="7">The sequence shown here is derived from an EMBL/GenBank/DDBJ whole genome shotgun (WGS) entry which is preliminary data.</text>
</comment>
<dbReference type="PANTHER" id="PTHR31548:SF6">
    <property type="entry name" value="AGAP002756-PA"/>
    <property type="match status" value="1"/>
</dbReference>